<reference evidence="2" key="1">
    <citation type="submission" date="2018-02" db="EMBL/GenBank/DDBJ databases">
        <title>Rhizophora mucronata_Transcriptome.</title>
        <authorList>
            <person name="Meera S.P."/>
            <person name="Sreeshan A."/>
            <person name="Augustine A."/>
        </authorList>
    </citation>
    <scope>NUCLEOTIDE SEQUENCE</scope>
    <source>
        <tissue evidence="2">Leaf</tissue>
    </source>
</reference>
<dbReference type="Gene3D" id="2.130.10.30">
    <property type="entry name" value="Regulator of chromosome condensation 1/beta-lactamase-inhibitor protein II"/>
    <property type="match status" value="1"/>
</dbReference>
<dbReference type="InterPro" id="IPR051553">
    <property type="entry name" value="Ran_GTPase-activating"/>
</dbReference>
<dbReference type="SUPFAM" id="SSF50985">
    <property type="entry name" value="RCC1/BLIP-II"/>
    <property type="match status" value="1"/>
</dbReference>
<feature type="repeat" description="RCC1" evidence="1">
    <location>
        <begin position="84"/>
        <end position="143"/>
    </location>
</feature>
<dbReference type="GO" id="GO:0005737">
    <property type="term" value="C:cytoplasm"/>
    <property type="evidence" value="ECO:0007669"/>
    <property type="project" value="TreeGrafter"/>
</dbReference>
<organism evidence="2">
    <name type="scientific">Rhizophora mucronata</name>
    <name type="common">Asiatic mangrove</name>
    <dbReference type="NCBI Taxonomy" id="61149"/>
    <lineage>
        <taxon>Eukaryota</taxon>
        <taxon>Viridiplantae</taxon>
        <taxon>Streptophyta</taxon>
        <taxon>Embryophyta</taxon>
        <taxon>Tracheophyta</taxon>
        <taxon>Spermatophyta</taxon>
        <taxon>Magnoliopsida</taxon>
        <taxon>eudicotyledons</taxon>
        <taxon>Gunneridae</taxon>
        <taxon>Pentapetalae</taxon>
        <taxon>rosids</taxon>
        <taxon>fabids</taxon>
        <taxon>Malpighiales</taxon>
        <taxon>Rhizophoraceae</taxon>
        <taxon>Rhizophora</taxon>
    </lineage>
</organism>
<proteinExistence type="predicted"/>
<accession>A0A2P2IHF1</accession>
<dbReference type="InterPro" id="IPR000408">
    <property type="entry name" value="Reg_chr_condens"/>
</dbReference>
<dbReference type="PROSITE" id="PS00626">
    <property type="entry name" value="RCC1_2"/>
    <property type="match status" value="1"/>
</dbReference>
<dbReference type="PANTHER" id="PTHR45982:SF1">
    <property type="entry name" value="REGULATOR OF CHROMOSOME CONDENSATION"/>
    <property type="match status" value="1"/>
</dbReference>
<dbReference type="PROSITE" id="PS50012">
    <property type="entry name" value="RCC1_3"/>
    <property type="match status" value="2"/>
</dbReference>
<dbReference type="Pfam" id="PF00415">
    <property type="entry name" value="RCC1"/>
    <property type="match status" value="2"/>
</dbReference>
<name>A0A2P2IHF1_RHIMU</name>
<feature type="repeat" description="RCC1" evidence="1">
    <location>
        <begin position="28"/>
        <end position="83"/>
    </location>
</feature>
<dbReference type="EMBL" id="GGEC01000172">
    <property type="protein sequence ID" value="MBW80655.1"/>
    <property type="molecule type" value="Transcribed_RNA"/>
</dbReference>
<evidence type="ECO:0000256" key="1">
    <source>
        <dbReference type="PROSITE-ProRule" id="PRU00235"/>
    </source>
</evidence>
<dbReference type="AlphaFoldDB" id="A0A2P2IHF1"/>
<dbReference type="PANTHER" id="PTHR45982">
    <property type="entry name" value="REGULATOR OF CHROMOSOME CONDENSATION"/>
    <property type="match status" value="1"/>
</dbReference>
<dbReference type="InterPro" id="IPR009091">
    <property type="entry name" value="RCC1/BLIP-II"/>
</dbReference>
<dbReference type="PRINTS" id="PR00633">
    <property type="entry name" value="RCCNDNSATION"/>
</dbReference>
<sequence length="143" mass="14660">MRRSNIFNLISTTRIRRSLSTGTCGNNALVLSFGDGSHGALGLPASLAGIGTGAYEPTPVPGLPSGVVGVGAGHYHSLAVTSCGEVWAWGRNQEAQLGRGLLATRDTWNEPKRVEGLNRVGAIAAFASGVVSAPTGDCGSLWV</sequence>
<evidence type="ECO:0000313" key="2">
    <source>
        <dbReference type="EMBL" id="MBW80655.1"/>
    </source>
</evidence>
<protein>
    <submittedName>
        <fullName evidence="2">Cell cycle regulatory protein</fullName>
    </submittedName>
</protein>
<dbReference type="GO" id="GO:0005085">
    <property type="term" value="F:guanyl-nucleotide exchange factor activity"/>
    <property type="evidence" value="ECO:0007669"/>
    <property type="project" value="TreeGrafter"/>
</dbReference>